<dbReference type="Proteomes" id="UP001346869">
    <property type="component" value="Unassembled WGS sequence"/>
</dbReference>
<dbReference type="AlphaFoldDB" id="A0AAN7XPA1"/>
<evidence type="ECO:0000256" key="1">
    <source>
        <dbReference type="SAM" id="MobiDB-lite"/>
    </source>
</evidence>
<organism evidence="2 3">
    <name type="scientific">Eleginops maclovinus</name>
    <name type="common">Patagonian blennie</name>
    <name type="synonym">Eleginus maclovinus</name>
    <dbReference type="NCBI Taxonomy" id="56733"/>
    <lineage>
        <taxon>Eukaryota</taxon>
        <taxon>Metazoa</taxon>
        <taxon>Chordata</taxon>
        <taxon>Craniata</taxon>
        <taxon>Vertebrata</taxon>
        <taxon>Euteleostomi</taxon>
        <taxon>Actinopterygii</taxon>
        <taxon>Neopterygii</taxon>
        <taxon>Teleostei</taxon>
        <taxon>Neoteleostei</taxon>
        <taxon>Acanthomorphata</taxon>
        <taxon>Eupercaria</taxon>
        <taxon>Perciformes</taxon>
        <taxon>Notothenioidei</taxon>
        <taxon>Eleginopidae</taxon>
        <taxon>Eleginops</taxon>
    </lineage>
</organism>
<reference evidence="2 3" key="2">
    <citation type="journal article" date="2023" name="Mol. Biol. Evol.">
        <title>Genomics of Secondarily Temperate Adaptation in the Only Non-Antarctic Icefish.</title>
        <authorList>
            <person name="Rivera-Colon A.G."/>
            <person name="Rayamajhi N."/>
            <person name="Minhas B.F."/>
            <person name="Madrigal G."/>
            <person name="Bilyk K.T."/>
            <person name="Yoon V."/>
            <person name="Hune M."/>
            <person name="Gregory S."/>
            <person name="Cheng C.H.C."/>
            <person name="Catchen J.M."/>
        </authorList>
    </citation>
    <scope>NUCLEOTIDE SEQUENCE [LARGE SCALE GENOMIC DNA]</scope>
    <source>
        <strain evidence="2">JMC-PN-2008</strain>
    </source>
</reference>
<accession>A0AAN7XPA1</accession>
<feature type="region of interest" description="Disordered" evidence="1">
    <location>
        <begin position="79"/>
        <end position="101"/>
    </location>
</feature>
<protein>
    <submittedName>
        <fullName evidence="2">Uncharacterized protein</fullName>
    </submittedName>
</protein>
<comment type="caution">
    <text evidence="2">The sequence shown here is derived from an EMBL/GenBank/DDBJ whole genome shotgun (WGS) entry which is preliminary data.</text>
</comment>
<gene>
    <name evidence="2" type="ORF">PBY51_015734</name>
</gene>
<evidence type="ECO:0000313" key="3">
    <source>
        <dbReference type="Proteomes" id="UP001346869"/>
    </source>
</evidence>
<proteinExistence type="predicted"/>
<reference evidence="2 3" key="1">
    <citation type="journal article" date="2023" name="Genes (Basel)">
        <title>Chromosome-Level Genome Assembly and Circadian Gene Repertoire of the Patagonia Blennie Eleginops maclovinus-The Closest Ancestral Proxy of Antarctic Cryonotothenioids.</title>
        <authorList>
            <person name="Cheng C.C."/>
            <person name="Rivera-Colon A.G."/>
            <person name="Minhas B.F."/>
            <person name="Wilson L."/>
            <person name="Rayamajhi N."/>
            <person name="Vargas-Chacoff L."/>
            <person name="Catchen J.M."/>
        </authorList>
    </citation>
    <scope>NUCLEOTIDE SEQUENCE [LARGE SCALE GENOMIC DNA]</scope>
    <source>
        <strain evidence="2">JMC-PN-2008</strain>
    </source>
</reference>
<keyword evidence="3" id="KW-1185">Reference proteome</keyword>
<name>A0AAN7XPA1_ELEMC</name>
<dbReference type="EMBL" id="JAUZQC010000010">
    <property type="protein sequence ID" value="KAK5864497.1"/>
    <property type="molecule type" value="Genomic_DNA"/>
</dbReference>
<sequence length="101" mass="11620">MAAYNAVINVQKSLYILKPSDSSRWLSSPTWLSLYISQLSCRKWEDGQRPTSFQEERNYSAMEFKSKNIRYKDYRGTTYGKQSSGDGEGCIIETTANKEQT</sequence>
<evidence type="ECO:0000313" key="2">
    <source>
        <dbReference type="EMBL" id="KAK5864497.1"/>
    </source>
</evidence>